<dbReference type="GO" id="GO:0016887">
    <property type="term" value="F:ATP hydrolysis activity"/>
    <property type="evidence" value="ECO:0007669"/>
    <property type="project" value="InterPro"/>
</dbReference>
<organism evidence="6 7">
    <name type="scientific">Caproicibacterium argilliputei</name>
    <dbReference type="NCBI Taxonomy" id="3030016"/>
    <lineage>
        <taxon>Bacteria</taxon>
        <taxon>Bacillati</taxon>
        <taxon>Bacillota</taxon>
        <taxon>Clostridia</taxon>
        <taxon>Eubacteriales</taxon>
        <taxon>Oscillospiraceae</taxon>
        <taxon>Caproicibacterium</taxon>
    </lineage>
</organism>
<evidence type="ECO:0000256" key="3">
    <source>
        <dbReference type="ARBA" id="ARBA00022741"/>
    </source>
</evidence>
<dbReference type="KEGG" id="carl:PXC00_11555"/>
<dbReference type="EMBL" id="CP135996">
    <property type="protein sequence ID" value="WOC31817.1"/>
    <property type="molecule type" value="Genomic_DNA"/>
</dbReference>
<gene>
    <name evidence="6" type="ORF">PXC00_11555</name>
</gene>
<proteinExistence type="inferred from homology"/>
<keyword evidence="3" id="KW-0547">Nucleotide-binding</keyword>
<dbReference type="RefSeq" id="WP_275846914.1">
    <property type="nucleotide sequence ID" value="NZ_CP135996.1"/>
</dbReference>
<reference evidence="7" key="3">
    <citation type="submission" date="2024-06" db="EMBL/GenBank/DDBJ databases">
        <authorList>
            <person name="Zeng C."/>
        </authorList>
    </citation>
    <scope>NUCLEOTIDE SEQUENCE [LARGE SCALE GENOMIC DNA]</scope>
    <source>
        <strain evidence="7">ZCY20-5</strain>
    </source>
</reference>
<evidence type="ECO:0000256" key="2">
    <source>
        <dbReference type="ARBA" id="ARBA00022448"/>
    </source>
</evidence>
<dbReference type="Pfam" id="PF00005">
    <property type="entry name" value="ABC_tran"/>
    <property type="match status" value="1"/>
</dbReference>
<dbReference type="Gene3D" id="3.40.50.300">
    <property type="entry name" value="P-loop containing nucleotide triphosphate hydrolases"/>
    <property type="match status" value="1"/>
</dbReference>
<protein>
    <submittedName>
        <fullName evidence="6">ATP-binding cassette domain-containing protein</fullName>
    </submittedName>
</protein>
<evidence type="ECO:0000256" key="4">
    <source>
        <dbReference type="ARBA" id="ARBA00022840"/>
    </source>
</evidence>
<dbReference type="InterPro" id="IPR003593">
    <property type="entry name" value="AAA+_ATPase"/>
</dbReference>
<keyword evidence="7" id="KW-1185">Reference proteome</keyword>
<keyword evidence="4 6" id="KW-0067">ATP-binding</keyword>
<dbReference type="PROSITE" id="PS50893">
    <property type="entry name" value="ABC_TRANSPORTER_2"/>
    <property type="match status" value="1"/>
</dbReference>
<dbReference type="PROSITE" id="PS00211">
    <property type="entry name" value="ABC_TRANSPORTER_1"/>
    <property type="match status" value="1"/>
</dbReference>
<dbReference type="PANTHER" id="PTHR43335">
    <property type="entry name" value="ABC TRANSPORTER, ATP-BINDING PROTEIN"/>
    <property type="match status" value="1"/>
</dbReference>
<sequence>MDAVEICGFTKILKGREVLKDINLTLKQGTVNGLFGHNGSGKSMLMRAISGLIYPTKGSVTVFGKELGKDISFPSSMGIVIENVGFWPYYTGFENLKTLAAIKNKITDEQIKHSIQRVGLDPEDKRTYRKYSLGMKQRLGIAQAIMEEPELLMLDEPTNALDDDGIEKIRQIIHEENERGATIVLASHNKEDLRLLCDHFYKMNDGCLAEGEIEK</sequence>
<evidence type="ECO:0000313" key="7">
    <source>
        <dbReference type="Proteomes" id="UP001300604"/>
    </source>
</evidence>
<reference evidence="6 7" key="1">
    <citation type="submission" date="2024-06" db="EMBL/GenBank/DDBJ databases">
        <title>Caproicibacterium argilliputei sp. nov, a novel caproic acid producing anaerobic bacterium isolated from pit mud.</title>
        <authorList>
            <person name="Xia S."/>
        </authorList>
    </citation>
    <scope>NUCLEOTIDE SEQUENCE [LARGE SCALE GENOMIC DNA]</scope>
    <source>
        <strain evidence="6 7">ZCY20-5</strain>
    </source>
</reference>
<dbReference type="AlphaFoldDB" id="A0AA97H205"/>
<evidence type="ECO:0000313" key="6">
    <source>
        <dbReference type="EMBL" id="WOC31817.1"/>
    </source>
</evidence>
<reference evidence="7" key="2">
    <citation type="submission" date="2024-06" db="EMBL/GenBank/DDBJ databases">
        <title>Caproicibacterium argilliputei sp. nov, a novel caproic acid producing anaerobic bacterium isolated from pit mud.</title>
        <authorList>
            <person name="Zeng C."/>
        </authorList>
    </citation>
    <scope>NUCLEOTIDE SEQUENCE [LARGE SCALE GENOMIC DNA]</scope>
    <source>
        <strain evidence="7">ZCY20-5</strain>
    </source>
</reference>
<dbReference type="SUPFAM" id="SSF52540">
    <property type="entry name" value="P-loop containing nucleoside triphosphate hydrolases"/>
    <property type="match status" value="1"/>
</dbReference>
<comment type="similarity">
    <text evidence="1">Belongs to the ABC transporter superfamily.</text>
</comment>
<dbReference type="SMART" id="SM00382">
    <property type="entry name" value="AAA"/>
    <property type="match status" value="1"/>
</dbReference>
<dbReference type="Proteomes" id="UP001300604">
    <property type="component" value="Chromosome"/>
</dbReference>
<dbReference type="InterPro" id="IPR017871">
    <property type="entry name" value="ABC_transporter-like_CS"/>
</dbReference>
<evidence type="ECO:0000256" key="1">
    <source>
        <dbReference type="ARBA" id="ARBA00005417"/>
    </source>
</evidence>
<dbReference type="PANTHER" id="PTHR43335:SF4">
    <property type="entry name" value="ABC TRANSPORTER, ATP-BINDING PROTEIN"/>
    <property type="match status" value="1"/>
</dbReference>
<name>A0AA97H205_9FIRM</name>
<dbReference type="GO" id="GO:0005524">
    <property type="term" value="F:ATP binding"/>
    <property type="evidence" value="ECO:0007669"/>
    <property type="project" value="UniProtKB-KW"/>
</dbReference>
<dbReference type="InterPro" id="IPR027417">
    <property type="entry name" value="P-loop_NTPase"/>
</dbReference>
<evidence type="ECO:0000259" key="5">
    <source>
        <dbReference type="PROSITE" id="PS50893"/>
    </source>
</evidence>
<feature type="domain" description="ABC transporter" evidence="5">
    <location>
        <begin position="4"/>
        <end position="213"/>
    </location>
</feature>
<keyword evidence="2" id="KW-0813">Transport</keyword>
<accession>A0AA97H205</accession>
<dbReference type="InterPro" id="IPR003439">
    <property type="entry name" value="ABC_transporter-like_ATP-bd"/>
</dbReference>